<evidence type="ECO:0000256" key="4">
    <source>
        <dbReference type="PIRNR" id="PIRNR005700"/>
    </source>
</evidence>
<reference evidence="7" key="1">
    <citation type="submission" date="2020-10" db="EMBL/GenBank/DDBJ databases">
        <authorList>
            <person name="Gilroy R."/>
        </authorList>
    </citation>
    <scope>NUCLEOTIDE SEQUENCE</scope>
    <source>
        <strain evidence="7">ChiGjej1B1-22543</strain>
    </source>
</reference>
<feature type="region of interest" description="Disordered" evidence="6">
    <location>
        <begin position="423"/>
        <end position="443"/>
    </location>
</feature>
<dbReference type="PROSITE" id="PS00639">
    <property type="entry name" value="THIOL_PROTEASE_HIS"/>
    <property type="match status" value="1"/>
</dbReference>
<keyword evidence="3 4" id="KW-0788">Thiol protease</keyword>
<dbReference type="Gene3D" id="3.90.70.10">
    <property type="entry name" value="Cysteine proteinases"/>
    <property type="match status" value="1"/>
</dbReference>
<evidence type="ECO:0000256" key="6">
    <source>
        <dbReference type="SAM" id="MobiDB-lite"/>
    </source>
</evidence>
<dbReference type="SUPFAM" id="SSF54001">
    <property type="entry name" value="Cysteine proteinases"/>
    <property type="match status" value="1"/>
</dbReference>
<dbReference type="InterPro" id="IPR004134">
    <property type="entry name" value="Peptidase_C1B"/>
</dbReference>
<dbReference type="GO" id="GO:0070005">
    <property type="term" value="F:cysteine-type aminopeptidase activity"/>
    <property type="evidence" value="ECO:0007669"/>
    <property type="project" value="InterPro"/>
</dbReference>
<dbReference type="GO" id="GO:0006508">
    <property type="term" value="P:proteolysis"/>
    <property type="evidence" value="ECO:0007669"/>
    <property type="project" value="UniProtKB-KW"/>
</dbReference>
<evidence type="ECO:0000313" key="7">
    <source>
        <dbReference type="EMBL" id="HIU45508.1"/>
    </source>
</evidence>
<feature type="active site" evidence="5">
    <location>
        <position position="384"/>
    </location>
</feature>
<evidence type="ECO:0000256" key="3">
    <source>
        <dbReference type="ARBA" id="ARBA00022807"/>
    </source>
</evidence>
<keyword evidence="2 4" id="KW-0378">Hydrolase</keyword>
<comment type="similarity">
    <text evidence="4">Belongs to the peptidase C1 family.</text>
</comment>
<organism evidence="7 8">
    <name type="scientific">Candidatus Alloenteromonas pullicola</name>
    <dbReference type="NCBI Taxonomy" id="2840784"/>
    <lineage>
        <taxon>Bacteria</taxon>
        <taxon>Bacillati</taxon>
        <taxon>Bacillota</taxon>
        <taxon>Bacillota incertae sedis</taxon>
        <taxon>Candidatus Alloenteromonas</taxon>
    </lineage>
</organism>
<dbReference type="PANTHER" id="PTHR10363:SF2">
    <property type="entry name" value="BLEOMYCIN HYDROLASE"/>
    <property type="match status" value="1"/>
</dbReference>
<dbReference type="Pfam" id="PF03051">
    <property type="entry name" value="Peptidase_C1_2"/>
    <property type="match status" value="1"/>
</dbReference>
<dbReference type="GO" id="GO:0009636">
    <property type="term" value="P:response to toxic substance"/>
    <property type="evidence" value="ECO:0007669"/>
    <property type="project" value="TreeGrafter"/>
</dbReference>
<protein>
    <recommendedName>
        <fullName evidence="4">Aminopeptidase</fullName>
    </recommendedName>
</protein>
<dbReference type="InterPro" id="IPR000169">
    <property type="entry name" value="Pept_cys_AS"/>
</dbReference>
<name>A0A9D1LP93_9FIRM</name>
<evidence type="ECO:0000256" key="2">
    <source>
        <dbReference type="ARBA" id="ARBA00022801"/>
    </source>
</evidence>
<dbReference type="AlphaFoldDB" id="A0A9D1LP93"/>
<dbReference type="GO" id="GO:0005737">
    <property type="term" value="C:cytoplasm"/>
    <property type="evidence" value="ECO:0007669"/>
    <property type="project" value="TreeGrafter"/>
</dbReference>
<dbReference type="PROSITE" id="PS00139">
    <property type="entry name" value="THIOL_PROTEASE_CYS"/>
    <property type="match status" value="1"/>
</dbReference>
<evidence type="ECO:0000313" key="8">
    <source>
        <dbReference type="Proteomes" id="UP000824070"/>
    </source>
</evidence>
<feature type="active site" evidence="5">
    <location>
        <position position="68"/>
    </location>
</feature>
<feature type="active site" evidence="5">
    <location>
        <position position="362"/>
    </location>
</feature>
<comment type="caution">
    <text evidence="7">The sequence shown here is derived from an EMBL/GenBank/DDBJ whole genome shotgun (WGS) entry which is preliminary data.</text>
</comment>
<dbReference type="InterPro" id="IPR038765">
    <property type="entry name" value="Papain-like_cys_pep_sf"/>
</dbReference>
<dbReference type="GO" id="GO:0043418">
    <property type="term" value="P:homocysteine catabolic process"/>
    <property type="evidence" value="ECO:0007669"/>
    <property type="project" value="TreeGrafter"/>
</dbReference>
<evidence type="ECO:0000256" key="1">
    <source>
        <dbReference type="ARBA" id="ARBA00022670"/>
    </source>
</evidence>
<dbReference type="InterPro" id="IPR025660">
    <property type="entry name" value="Pept_his_AS"/>
</dbReference>
<dbReference type="PANTHER" id="PTHR10363">
    <property type="entry name" value="BLEOMYCIN HYDROLASE"/>
    <property type="match status" value="1"/>
</dbReference>
<proteinExistence type="inferred from homology"/>
<keyword evidence="4 7" id="KW-0031">Aminopeptidase</keyword>
<reference evidence="7" key="2">
    <citation type="journal article" date="2021" name="PeerJ">
        <title>Extensive microbial diversity within the chicken gut microbiome revealed by metagenomics and culture.</title>
        <authorList>
            <person name="Gilroy R."/>
            <person name="Ravi A."/>
            <person name="Getino M."/>
            <person name="Pursley I."/>
            <person name="Horton D.L."/>
            <person name="Alikhan N.F."/>
            <person name="Baker D."/>
            <person name="Gharbi K."/>
            <person name="Hall N."/>
            <person name="Watson M."/>
            <person name="Adriaenssens E.M."/>
            <person name="Foster-Nyarko E."/>
            <person name="Jarju S."/>
            <person name="Secka A."/>
            <person name="Antonio M."/>
            <person name="Oren A."/>
            <person name="Chaudhuri R.R."/>
            <person name="La Ragione R."/>
            <person name="Hildebrand F."/>
            <person name="Pallen M.J."/>
        </authorList>
    </citation>
    <scope>NUCLEOTIDE SEQUENCE</scope>
    <source>
        <strain evidence="7">ChiGjej1B1-22543</strain>
    </source>
</reference>
<dbReference type="Proteomes" id="UP000824070">
    <property type="component" value="Unassembled WGS sequence"/>
</dbReference>
<keyword evidence="1 4" id="KW-0645">Protease</keyword>
<accession>A0A9D1LP93</accession>
<dbReference type="EMBL" id="DVMV01000036">
    <property type="protein sequence ID" value="HIU45508.1"/>
    <property type="molecule type" value="Genomic_DNA"/>
</dbReference>
<sequence>MIKELTPSWLKEQAKQYAGDRGNAMLRHALSRSSLSSAIFVSQSKPNAMVSLDLKTMPVCDQHASGRCWIFAGLNLLRELIADKLGAKSFELSQNYIAFFDKIEKSNFALESLLSLSKGEPSERVYMHILNDPVSDGGQWDMFVNLVLKYGLAPKYAYLDTYQASNTRETDFLVNAAIRGFAAKAHKLVHEGKEEEARQLKEQTMASIYDMFLSAFGFPPESFRLVYEDKQGKRVDKGEYTPKSFFDEFLGKEKLLSYQSLINSPTQDKPFMRNFTIDYLGNVIEGNPINHLNVTMPRMEEAIIAQLKSGTPVWFGSDVSFNRDRELDYWATETHDYKGSFGFDIAFDKGDMLTFRHSAMNHAMLIVGVDLDEQGRPLAWKIENSWGEKTGDKGYFYMSESWFKTFVYQAVVDKAFLTEQEKEAASKEPTHLNPWDPMGTLAC</sequence>
<evidence type="ECO:0000256" key="5">
    <source>
        <dbReference type="PIRSR" id="PIRSR005700-1"/>
    </source>
</evidence>
<dbReference type="PIRSF" id="PIRSF005700">
    <property type="entry name" value="PepC"/>
    <property type="match status" value="1"/>
</dbReference>
<gene>
    <name evidence="7" type="ORF">IAC52_04345</name>
</gene>